<dbReference type="RefSeq" id="WP_066893147.1">
    <property type="nucleotide sequence ID" value="NZ_LZDN01000012.1"/>
</dbReference>
<evidence type="ECO:0000256" key="13">
    <source>
        <dbReference type="PIRSR" id="PIRSR000495-1"/>
    </source>
</evidence>
<comment type="caution">
    <text evidence="15">The sequence shown here is derived from an EMBL/GenBank/DDBJ whole genome shotgun (WGS) entry which is preliminary data.</text>
</comment>
<evidence type="ECO:0000259" key="14">
    <source>
        <dbReference type="Pfam" id="PF00117"/>
    </source>
</evidence>
<dbReference type="PANTHER" id="PTHR42701:SF1">
    <property type="entry name" value="IMIDAZOLE GLYCEROL PHOSPHATE SYNTHASE SUBUNIT HISH"/>
    <property type="match status" value="1"/>
</dbReference>
<evidence type="ECO:0000313" key="15">
    <source>
        <dbReference type="EMBL" id="OBX50872.1"/>
    </source>
</evidence>
<protein>
    <recommendedName>
        <fullName evidence="12">Imidazole glycerol phosphate synthase subunit HisH</fullName>
        <ecNumber evidence="12">4.3.2.10</ecNumber>
    </recommendedName>
    <alternativeName>
        <fullName evidence="12">IGP synthase glutaminase subunit</fullName>
        <ecNumber evidence="12">3.5.1.2</ecNumber>
    </alternativeName>
    <alternativeName>
        <fullName evidence="12">IGP synthase subunit HisH</fullName>
    </alternativeName>
    <alternativeName>
        <fullName evidence="12">ImGP synthase subunit HisH</fullName>
        <shortName evidence="12">IGPS subunit HisH</shortName>
    </alternativeName>
</protein>
<dbReference type="GO" id="GO:0016829">
    <property type="term" value="F:lyase activity"/>
    <property type="evidence" value="ECO:0007669"/>
    <property type="project" value="UniProtKB-KW"/>
</dbReference>
<evidence type="ECO:0000256" key="7">
    <source>
        <dbReference type="ARBA" id="ARBA00022962"/>
    </source>
</evidence>
<dbReference type="GO" id="GO:0000107">
    <property type="term" value="F:imidazoleglycerol-phosphate synthase activity"/>
    <property type="evidence" value="ECO:0007669"/>
    <property type="project" value="UniProtKB-UniRule"/>
</dbReference>
<keyword evidence="8 12" id="KW-0368">Histidine biosynthesis</keyword>
<keyword evidence="4 12" id="KW-0963">Cytoplasm</keyword>
<dbReference type="AlphaFoldDB" id="A0A1B8PK00"/>
<dbReference type="PANTHER" id="PTHR42701">
    <property type="entry name" value="IMIDAZOLE GLYCEROL PHOSPHATE SYNTHASE SUBUNIT HISH"/>
    <property type="match status" value="1"/>
</dbReference>
<comment type="subunit">
    <text evidence="3 12">Heterodimer of HisH and HisF.</text>
</comment>
<evidence type="ECO:0000256" key="8">
    <source>
        <dbReference type="ARBA" id="ARBA00023102"/>
    </source>
</evidence>
<name>A0A1B8PK00_MORNO</name>
<feature type="active site" evidence="12 13">
    <location>
        <position position="183"/>
    </location>
</feature>
<dbReference type="HAMAP" id="MF_00278">
    <property type="entry name" value="HisH"/>
    <property type="match status" value="1"/>
</dbReference>
<accession>A0A1B8PK00</accession>
<dbReference type="GO" id="GO:0005737">
    <property type="term" value="C:cytoplasm"/>
    <property type="evidence" value="ECO:0007669"/>
    <property type="project" value="UniProtKB-SubCell"/>
</dbReference>
<dbReference type="GO" id="GO:0004359">
    <property type="term" value="F:glutaminase activity"/>
    <property type="evidence" value="ECO:0007669"/>
    <property type="project" value="UniProtKB-EC"/>
</dbReference>
<dbReference type="FunFam" id="3.40.50.880:FF:000009">
    <property type="entry name" value="Imidazole glycerol phosphate synthase subunit HisH"/>
    <property type="match status" value="1"/>
</dbReference>
<gene>
    <name evidence="12" type="primary">hisH</name>
    <name evidence="15" type="ORF">A9Z60_03010</name>
</gene>
<evidence type="ECO:0000256" key="1">
    <source>
        <dbReference type="ARBA" id="ARBA00004496"/>
    </source>
</evidence>
<dbReference type="SUPFAM" id="SSF52317">
    <property type="entry name" value="Class I glutamine amidotransferase-like"/>
    <property type="match status" value="1"/>
</dbReference>
<dbReference type="InterPro" id="IPR017926">
    <property type="entry name" value="GATASE"/>
</dbReference>
<comment type="pathway">
    <text evidence="2 12">Amino-acid biosynthesis; L-histidine biosynthesis; L-histidine from 5-phospho-alpha-D-ribose 1-diphosphate: step 5/9.</text>
</comment>
<feature type="active site" description="Nucleophile" evidence="12 13">
    <location>
        <position position="77"/>
    </location>
</feature>
<comment type="catalytic activity">
    <reaction evidence="11 12">
        <text>L-glutamine + H2O = L-glutamate + NH4(+)</text>
        <dbReference type="Rhea" id="RHEA:15889"/>
        <dbReference type="ChEBI" id="CHEBI:15377"/>
        <dbReference type="ChEBI" id="CHEBI:28938"/>
        <dbReference type="ChEBI" id="CHEBI:29985"/>
        <dbReference type="ChEBI" id="CHEBI:58359"/>
        <dbReference type="EC" id="3.5.1.2"/>
    </reaction>
</comment>
<dbReference type="PROSITE" id="PS51273">
    <property type="entry name" value="GATASE_TYPE_1"/>
    <property type="match status" value="1"/>
</dbReference>
<comment type="catalytic activity">
    <reaction evidence="10 12">
        <text>5-[(5-phospho-1-deoxy-D-ribulos-1-ylimino)methylamino]-1-(5-phospho-beta-D-ribosyl)imidazole-4-carboxamide + L-glutamine = D-erythro-1-(imidazol-4-yl)glycerol 3-phosphate + 5-amino-1-(5-phospho-beta-D-ribosyl)imidazole-4-carboxamide + L-glutamate + H(+)</text>
        <dbReference type="Rhea" id="RHEA:24793"/>
        <dbReference type="ChEBI" id="CHEBI:15378"/>
        <dbReference type="ChEBI" id="CHEBI:29985"/>
        <dbReference type="ChEBI" id="CHEBI:58278"/>
        <dbReference type="ChEBI" id="CHEBI:58359"/>
        <dbReference type="ChEBI" id="CHEBI:58475"/>
        <dbReference type="ChEBI" id="CHEBI:58525"/>
        <dbReference type="EC" id="4.3.2.10"/>
    </reaction>
</comment>
<keyword evidence="15" id="KW-0808">Transferase</keyword>
<evidence type="ECO:0000256" key="2">
    <source>
        <dbReference type="ARBA" id="ARBA00005091"/>
    </source>
</evidence>
<proteinExistence type="inferred from homology"/>
<sequence>MKLIIIDTGCANLASVKFAIKQLNITPTISDNADEILSADKLILPGVGTAEFAINEINKKGLIPIICQIRQPLLGICLGMQLLGEYSTEGQNNKINTLNLIPNHTKKLEASNLPLPHMGWNQLHFDDTSHPLFDGIKSGDFVYFVHSYAMDVNEYTIATCDYGKPFSAMIQKDNFYGMQFHPEKSGKVGARLLQNFIKNI</sequence>
<evidence type="ECO:0000256" key="12">
    <source>
        <dbReference type="HAMAP-Rule" id="MF_00278"/>
    </source>
</evidence>
<evidence type="ECO:0000256" key="4">
    <source>
        <dbReference type="ARBA" id="ARBA00022490"/>
    </source>
</evidence>
<evidence type="ECO:0000256" key="11">
    <source>
        <dbReference type="ARBA" id="ARBA00049534"/>
    </source>
</evidence>
<keyword evidence="7 12" id="KW-0315">Glutamine amidotransferase</keyword>
<comment type="subcellular location">
    <subcellularLocation>
        <location evidence="1 12">Cytoplasm</location>
    </subcellularLocation>
</comment>
<dbReference type="NCBIfam" id="TIGR01855">
    <property type="entry name" value="IMP_synth_hisH"/>
    <property type="match status" value="1"/>
</dbReference>
<dbReference type="InterPro" id="IPR010139">
    <property type="entry name" value="Imidazole-glycPsynth_HisH"/>
</dbReference>
<reference evidence="15 16" key="1">
    <citation type="submission" date="2016-06" db="EMBL/GenBank/DDBJ databases">
        <title>Draft genome of Moraxella nonliquefaciens CCUG 60284.</title>
        <authorList>
            <person name="Salva-Serra F."/>
            <person name="Engstrom-Jakobsson H."/>
            <person name="Thorell K."/>
            <person name="Gonzales-Siles L."/>
            <person name="Karlsson R."/>
            <person name="Boulund F."/>
            <person name="Engstrand L."/>
            <person name="Kristiansson E."/>
            <person name="Moore E."/>
        </authorList>
    </citation>
    <scope>NUCLEOTIDE SEQUENCE [LARGE SCALE GENOMIC DNA]</scope>
    <source>
        <strain evidence="15 16">CCUG 60284</strain>
    </source>
</reference>
<evidence type="ECO:0000256" key="5">
    <source>
        <dbReference type="ARBA" id="ARBA00022605"/>
    </source>
</evidence>
<dbReference type="Pfam" id="PF00117">
    <property type="entry name" value="GATase"/>
    <property type="match status" value="1"/>
</dbReference>
<organism evidence="15 16">
    <name type="scientific">Moraxella nonliquefaciens</name>
    <dbReference type="NCBI Taxonomy" id="478"/>
    <lineage>
        <taxon>Bacteria</taxon>
        <taxon>Pseudomonadati</taxon>
        <taxon>Pseudomonadota</taxon>
        <taxon>Gammaproteobacteria</taxon>
        <taxon>Moraxellales</taxon>
        <taxon>Moraxellaceae</taxon>
        <taxon>Moraxella</taxon>
    </lineage>
</organism>
<dbReference type="UniPathway" id="UPA00031">
    <property type="reaction ID" value="UER00010"/>
</dbReference>
<dbReference type="Proteomes" id="UP000092671">
    <property type="component" value="Unassembled WGS sequence"/>
</dbReference>
<evidence type="ECO:0000256" key="6">
    <source>
        <dbReference type="ARBA" id="ARBA00022801"/>
    </source>
</evidence>
<dbReference type="Gene3D" id="3.40.50.880">
    <property type="match status" value="1"/>
</dbReference>
<comment type="function">
    <text evidence="12">IGPS catalyzes the conversion of PRFAR and glutamine to IGP, AICAR and glutamate. The HisH subunit catalyzes the hydrolysis of glutamine to glutamate and ammonia as part of the synthesis of IGP and AICAR. The resulting ammonia molecule is channeled to the active site of HisF.</text>
</comment>
<dbReference type="OrthoDB" id="9807137at2"/>
<dbReference type="EC" id="4.3.2.10" evidence="12"/>
<keyword evidence="5 12" id="KW-0028">Amino-acid biosynthesis</keyword>
<dbReference type="PIRSF" id="PIRSF000495">
    <property type="entry name" value="Amidotransf_hisH"/>
    <property type="match status" value="1"/>
</dbReference>
<evidence type="ECO:0000256" key="9">
    <source>
        <dbReference type="ARBA" id="ARBA00023239"/>
    </source>
</evidence>
<evidence type="ECO:0000256" key="10">
    <source>
        <dbReference type="ARBA" id="ARBA00047838"/>
    </source>
</evidence>
<evidence type="ECO:0000313" key="16">
    <source>
        <dbReference type="Proteomes" id="UP000092671"/>
    </source>
</evidence>
<evidence type="ECO:0000256" key="3">
    <source>
        <dbReference type="ARBA" id="ARBA00011152"/>
    </source>
</evidence>
<dbReference type="EC" id="3.5.1.2" evidence="12"/>
<dbReference type="CDD" id="cd01748">
    <property type="entry name" value="GATase1_IGP_Synthase"/>
    <property type="match status" value="1"/>
</dbReference>
<dbReference type="PRINTS" id="PR00097">
    <property type="entry name" value="ANTSNTHASEII"/>
</dbReference>
<dbReference type="InterPro" id="IPR029062">
    <property type="entry name" value="Class_I_gatase-like"/>
</dbReference>
<feature type="domain" description="Glutamine amidotransferase" evidence="14">
    <location>
        <begin position="6"/>
        <end position="198"/>
    </location>
</feature>
<dbReference type="EMBL" id="LZDN01000012">
    <property type="protein sequence ID" value="OBX50872.1"/>
    <property type="molecule type" value="Genomic_DNA"/>
</dbReference>
<feature type="active site" evidence="12 13">
    <location>
        <position position="181"/>
    </location>
</feature>
<keyword evidence="9 12" id="KW-0456">Lyase</keyword>
<keyword evidence="6 12" id="KW-0378">Hydrolase</keyword>
<dbReference type="GO" id="GO:0000105">
    <property type="term" value="P:L-histidine biosynthetic process"/>
    <property type="evidence" value="ECO:0007669"/>
    <property type="project" value="UniProtKB-UniRule"/>
</dbReference>